<organism evidence="3 4">
    <name type="scientific">Haloterrigena turkmenica (strain ATCC 51198 / DSM 5511 / JCM 9101 / NCIMB 13204 / VKM B-1734 / 4k)</name>
    <name type="common">Halococcus turkmenicus</name>
    <dbReference type="NCBI Taxonomy" id="543526"/>
    <lineage>
        <taxon>Archaea</taxon>
        <taxon>Methanobacteriati</taxon>
        <taxon>Methanobacteriota</taxon>
        <taxon>Stenosarchaea group</taxon>
        <taxon>Halobacteria</taxon>
        <taxon>Halobacteriales</taxon>
        <taxon>Natrialbaceae</taxon>
        <taxon>Haloterrigena</taxon>
    </lineage>
</organism>
<keyword evidence="2" id="KW-0472">Membrane</keyword>
<evidence type="ECO:0000256" key="1">
    <source>
        <dbReference type="SAM" id="MobiDB-lite"/>
    </source>
</evidence>
<reference evidence="3 4" key="1">
    <citation type="journal article" date="2010" name="Stand. Genomic Sci.">
        <title>Complete genome sequence of Haloterrigena turkmenica type strain (4k).</title>
        <authorList>
            <person name="Saunders E."/>
            <person name="Tindall B.J."/>
            <person name="Fahnrich R."/>
            <person name="Lapidus A."/>
            <person name="Copeland A."/>
            <person name="Del Rio T.G."/>
            <person name="Lucas S."/>
            <person name="Chen F."/>
            <person name="Tice H."/>
            <person name="Cheng J.F."/>
            <person name="Han C."/>
            <person name="Detter J.C."/>
            <person name="Bruce D."/>
            <person name="Goodwin L."/>
            <person name="Chain P."/>
            <person name="Pitluck S."/>
            <person name="Pati A."/>
            <person name="Ivanova N."/>
            <person name="Mavromatis K."/>
            <person name="Chen A."/>
            <person name="Palaniappan K."/>
            <person name="Land M."/>
            <person name="Hauser L."/>
            <person name="Chang Y.J."/>
            <person name="Jeffries C.D."/>
            <person name="Brettin T."/>
            <person name="Rohde M."/>
            <person name="Goker M."/>
            <person name="Bristow J."/>
            <person name="Eisen J.A."/>
            <person name="Markowitz V."/>
            <person name="Hugenholtz P."/>
            <person name="Klenk H.P."/>
            <person name="Kyrpides N.C."/>
        </authorList>
    </citation>
    <scope>NUCLEOTIDE SEQUENCE [LARGE SCALE GENOMIC DNA]</scope>
    <source>
        <strain evidence="4">ATCC 51198 / DSM 5511 / JCM 9101 / NCIMB 13204 / VKM B-1734 / 4k</strain>
    </source>
</reference>
<feature type="region of interest" description="Disordered" evidence="1">
    <location>
        <begin position="208"/>
        <end position="231"/>
    </location>
</feature>
<keyword evidence="4" id="KW-1185">Reference proteome</keyword>
<dbReference type="EMBL" id="CP001860">
    <property type="protein sequence ID" value="ADB60127.1"/>
    <property type="molecule type" value="Genomic_DNA"/>
</dbReference>
<accession>D2RP93</accession>
<keyword evidence="2" id="KW-1133">Transmembrane helix</keyword>
<evidence type="ECO:0000313" key="3">
    <source>
        <dbReference type="EMBL" id="ADB60127.1"/>
    </source>
</evidence>
<name>D2RP93_HALTV</name>
<dbReference type="HOGENOM" id="CLU_1197622_0_0_2"/>
<protein>
    <recommendedName>
        <fullName evidence="5">Transmembrane protein</fullName>
    </recommendedName>
</protein>
<evidence type="ECO:0000256" key="2">
    <source>
        <dbReference type="SAM" id="Phobius"/>
    </source>
</evidence>
<evidence type="ECO:0008006" key="5">
    <source>
        <dbReference type="Google" id="ProtNLM"/>
    </source>
</evidence>
<gene>
    <name evidence="3" type="ordered locus">Htur_1236</name>
</gene>
<keyword evidence="2" id="KW-0812">Transmembrane</keyword>
<dbReference type="Pfam" id="PF26045">
    <property type="entry name" value="OB_2TM_halo"/>
    <property type="match status" value="1"/>
</dbReference>
<dbReference type="InterPro" id="IPR058927">
    <property type="entry name" value="OB_2TM"/>
</dbReference>
<feature type="transmembrane region" description="Helical" evidence="2">
    <location>
        <begin position="172"/>
        <end position="190"/>
    </location>
</feature>
<dbReference type="eggNOG" id="arCOG02859">
    <property type="taxonomic scope" value="Archaea"/>
</dbReference>
<sequence length="231" mass="24623">MRTYYQSTLLSTHPVSRPSVVRDRLLEIESSADTAFDSSLELRVDSRDDILPTIISISYSLSSMLASLLGRCFGIGVLLVGLFGLFVLGGTGWTLDAAVAGDSVTIDEIGMFQDVNLDPGSEYRSGGPASVGGSSTAESTMTAAVVGDSIPANALFAPDDRSEAIHIGGLRFLYVISLVGAVLVAARALVGWRIEASVLALEPRQTVPVSSGEKMVPQPTRFRERRSRSRE</sequence>
<evidence type="ECO:0000313" key="4">
    <source>
        <dbReference type="Proteomes" id="UP000001903"/>
    </source>
</evidence>
<dbReference type="AlphaFoldDB" id="D2RP93"/>
<dbReference type="Proteomes" id="UP000001903">
    <property type="component" value="Chromosome"/>
</dbReference>
<feature type="transmembrane region" description="Helical" evidence="2">
    <location>
        <begin position="68"/>
        <end position="88"/>
    </location>
</feature>
<dbReference type="KEGG" id="htu:Htur_1236"/>
<proteinExistence type="predicted"/>